<dbReference type="AlphaFoldDB" id="A0A2S5DJ18"/>
<feature type="chain" id="PRO_5015517770" evidence="1">
    <location>
        <begin position="19"/>
        <end position="151"/>
    </location>
</feature>
<evidence type="ECO:0000313" key="3">
    <source>
        <dbReference type="Proteomes" id="UP000237082"/>
    </source>
</evidence>
<sequence>MKIPLAASLMLATAFATAATRPAAPPHPAALRLSVERDGEALKPLTLCLAADGRFAGAVYEAAATLSVSGRLQADRGLSRPLLSVKLDWRDGASSRKLDSQLALEDSRMLLGGLQLQVHPYSEASGVEPQLSSLTFYLEPLAACPPPAPQP</sequence>
<dbReference type="RefSeq" id="WP_103901483.1">
    <property type="nucleotide sequence ID" value="NZ_PQWB01000017.1"/>
</dbReference>
<organism evidence="2 3">
    <name type="scientific">Chromobacterium alticapitis</name>
    <dbReference type="NCBI Taxonomy" id="2073169"/>
    <lineage>
        <taxon>Bacteria</taxon>
        <taxon>Pseudomonadati</taxon>
        <taxon>Pseudomonadota</taxon>
        <taxon>Betaproteobacteria</taxon>
        <taxon>Neisseriales</taxon>
        <taxon>Chromobacteriaceae</taxon>
        <taxon>Chromobacterium</taxon>
    </lineage>
</organism>
<comment type="caution">
    <text evidence="2">The sequence shown here is derived from an EMBL/GenBank/DDBJ whole genome shotgun (WGS) entry which is preliminary data.</text>
</comment>
<dbReference type="EMBL" id="PQWB01000017">
    <property type="protein sequence ID" value="POZ63037.1"/>
    <property type="molecule type" value="Genomic_DNA"/>
</dbReference>
<proteinExistence type="predicted"/>
<accession>A0A2S5DJ18</accession>
<keyword evidence="1" id="KW-0732">Signal</keyword>
<reference evidence="3" key="1">
    <citation type="submission" date="2018-02" db="EMBL/GenBank/DDBJ databases">
        <authorList>
            <person name="O'Hara-Hanley K."/>
            <person name="Soby S."/>
        </authorList>
    </citation>
    <scope>NUCLEOTIDE SEQUENCE [LARGE SCALE GENOMIC DNA]</scope>
    <source>
        <strain evidence="3">MWU14-2602</strain>
    </source>
</reference>
<gene>
    <name evidence="2" type="ORF">C2I19_04300</name>
</gene>
<keyword evidence="3" id="KW-1185">Reference proteome</keyword>
<evidence type="ECO:0000256" key="1">
    <source>
        <dbReference type="SAM" id="SignalP"/>
    </source>
</evidence>
<name>A0A2S5DJ18_9NEIS</name>
<dbReference type="OrthoDB" id="8596292at2"/>
<dbReference type="Proteomes" id="UP000237082">
    <property type="component" value="Unassembled WGS sequence"/>
</dbReference>
<evidence type="ECO:0000313" key="2">
    <source>
        <dbReference type="EMBL" id="POZ63037.1"/>
    </source>
</evidence>
<feature type="signal peptide" evidence="1">
    <location>
        <begin position="1"/>
        <end position="18"/>
    </location>
</feature>
<protein>
    <submittedName>
        <fullName evidence="2">Uncharacterized protein</fullName>
    </submittedName>
</protein>